<accession>A0A7J3UYJ1</accession>
<feature type="transmembrane region" description="Helical" evidence="1">
    <location>
        <begin position="52"/>
        <end position="79"/>
    </location>
</feature>
<keyword evidence="1" id="KW-0812">Transmembrane</keyword>
<dbReference type="AlphaFoldDB" id="A0A7J3UYJ1"/>
<proteinExistence type="predicted"/>
<feature type="transmembrane region" description="Helical" evidence="1">
    <location>
        <begin position="111"/>
        <end position="134"/>
    </location>
</feature>
<feature type="transmembrane region" description="Helical" evidence="1">
    <location>
        <begin position="146"/>
        <end position="170"/>
    </location>
</feature>
<feature type="transmembrane region" description="Helical" evidence="1">
    <location>
        <begin position="294"/>
        <end position="313"/>
    </location>
</feature>
<dbReference type="PANTHER" id="PTHR43471:SF14">
    <property type="entry name" value="ABC-2 TYPE TRANSPORT SYSTEM PERMEASE PROTEIN"/>
    <property type="match status" value="1"/>
</dbReference>
<feature type="transmembrane region" description="Helical" evidence="1">
    <location>
        <begin position="182"/>
        <end position="203"/>
    </location>
</feature>
<name>A0A7J3UYJ1_9CREN</name>
<dbReference type="GO" id="GO:0005886">
    <property type="term" value="C:plasma membrane"/>
    <property type="evidence" value="ECO:0007669"/>
    <property type="project" value="UniProtKB-SubCell"/>
</dbReference>
<comment type="caution">
    <text evidence="2">The sequence shown here is derived from an EMBL/GenBank/DDBJ whole genome shotgun (WGS) entry which is preliminary data.</text>
</comment>
<dbReference type="GO" id="GO:0140359">
    <property type="term" value="F:ABC-type transporter activity"/>
    <property type="evidence" value="ECO:0007669"/>
    <property type="project" value="InterPro"/>
</dbReference>
<reference evidence="2" key="1">
    <citation type="journal article" date="2020" name="mSystems">
        <title>Genome- and Community-Level Interaction Insights into Carbon Utilization and Element Cycling Functions of Hydrothermarchaeota in Hydrothermal Sediment.</title>
        <authorList>
            <person name="Zhou Z."/>
            <person name="Liu Y."/>
            <person name="Xu W."/>
            <person name="Pan J."/>
            <person name="Luo Z.H."/>
            <person name="Li M."/>
        </authorList>
    </citation>
    <scope>NUCLEOTIDE SEQUENCE [LARGE SCALE GENOMIC DNA]</scope>
    <source>
        <strain evidence="2">SpSt-1038</strain>
    </source>
</reference>
<dbReference type="PANTHER" id="PTHR43471">
    <property type="entry name" value="ABC TRANSPORTER PERMEASE"/>
    <property type="match status" value="1"/>
</dbReference>
<gene>
    <name evidence="2" type="ORF">ENL91_02060</name>
</gene>
<organism evidence="2">
    <name type="scientific">Candidatus Methanosuratincola petrocarbonis</name>
    <name type="common">ex Vanwonterghem et al. 2016</name>
    <dbReference type="NCBI Taxonomy" id="1867261"/>
    <lineage>
        <taxon>Archaea</taxon>
        <taxon>Thermoproteota</taxon>
        <taxon>Methanosuratincolia</taxon>
        <taxon>Candidatus Methanomethylicales</taxon>
        <taxon>Candidatus Methanomethylicaceae</taxon>
        <taxon>Candidatus Methanosuratincola (ex Vanwonterghem et al. 2016)</taxon>
    </lineage>
</organism>
<dbReference type="Pfam" id="PF12679">
    <property type="entry name" value="ABC2_membrane_2"/>
    <property type="match status" value="1"/>
</dbReference>
<keyword evidence="1" id="KW-0472">Membrane</keyword>
<keyword evidence="1" id="KW-1133">Transmembrane helix</keyword>
<dbReference type="EMBL" id="DRVT01000022">
    <property type="protein sequence ID" value="HHI48936.1"/>
    <property type="molecule type" value="Genomic_DNA"/>
</dbReference>
<protein>
    <recommendedName>
        <fullName evidence="3">ABC transporter permease</fullName>
    </recommendedName>
</protein>
<evidence type="ECO:0000313" key="2">
    <source>
        <dbReference type="EMBL" id="HHI48936.1"/>
    </source>
</evidence>
<sequence length="324" mass="35029">MSGMFVIFRKELADNFVNKRFLMIFALTLFLSIASAYQGANSMRESQLTNFLAIFTTGTSGTSFISLMVLFGPLLGLTISFDAINRERKSGTLSTVLTQPIFRDSIINGKFLAGAATLSAAILGTMAIMMGISIPLLGFGPTAEQLMAILSLAALTILYLCFWFGIGLLFSVLSREPSTSILASIGAWVTFSILIFIISGFVVDLVAPLPYRVVVPTNATASMITYERTLMETRNVVSNMISSISPAYLYSEAALTIMGSTGGAFSFTGFRVSMPTRIGGPSTFNIAEALSSTWPHFTVLAICLVVCFVVAYIRFLRYEIRPGG</sequence>
<evidence type="ECO:0008006" key="3">
    <source>
        <dbReference type="Google" id="ProtNLM"/>
    </source>
</evidence>
<evidence type="ECO:0000256" key="1">
    <source>
        <dbReference type="SAM" id="Phobius"/>
    </source>
</evidence>